<feature type="region of interest" description="Disordered" evidence="1">
    <location>
        <begin position="87"/>
        <end position="132"/>
    </location>
</feature>
<sequence length="231" mass="25392">MHPSLDHDRAPQPHQPTRPPAAPRNHKLGLESVKNTSLQDHKPARLLAFQLALLGGHEACKSGQFDAAIAHVRSQCSLGALRRDRRCQLPGRSRGSAAPSIPRQRHVRNRQRNHRAPLPRTHGIHRPSVLPSDPSHPVMVALARVHAARGLTVSVLPVPRRNDDGVPDLSGFSLTQPTRCCDLGLWGMSSPLFSSFVPARGVPDGREDAMRPRGWDDGRFGSMGQMYGVHR</sequence>
<protein>
    <submittedName>
        <fullName evidence="2">Uncharacterized protein</fullName>
    </submittedName>
</protein>
<dbReference type="AlphaFoldDB" id="A0AAJ0BEI8"/>
<feature type="compositionally biased region" description="Basic residues" evidence="1">
    <location>
        <begin position="103"/>
        <end position="125"/>
    </location>
</feature>
<gene>
    <name evidence="2" type="ORF">QBC47DRAFT_185451</name>
</gene>
<name>A0AAJ0BEI8_9PEZI</name>
<organism evidence="2 3">
    <name type="scientific">Echria macrotheca</name>
    <dbReference type="NCBI Taxonomy" id="438768"/>
    <lineage>
        <taxon>Eukaryota</taxon>
        <taxon>Fungi</taxon>
        <taxon>Dikarya</taxon>
        <taxon>Ascomycota</taxon>
        <taxon>Pezizomycotina</taxon>
        <taxon>Sordariomycetes</taxon>
        <taxon>Sordariomycetidae</taxon>
        <taxon>Sordariales</taxon>
        <taxon>Schizotheciaceae</taxon>
        <taxon>Echria</taxon>
    </lineage>
</organism>
<dbReference type="Proteomes" id="UP001239445">
    <property type="component" value="Unassembled WGS sequence"/>
</dbReference>
<proteinExistence type="predicted"/>
<evidence type="ECO:0000313" key="3">
    <source>
        <dbReference type="Proteomes" id="UP001239445"/>
    </source>
</evidence>
<feature type="compositionally biased region" description="Pro residues" evidence="1">
    <location>
        <begin position="13"/>
        <end position="22"/>
    </location>
</feature>
<dbReference type="EMBL" id="MU839832">
    <property type="protein sequence ID" value="KAK1756385.1"/>
    <property type="molecule type" value="Genomic_DNA"/>
</dbReference>
<reference evidence="2" key="1">
    <citation type="submission" date="2023-06" db="EMBL/GenBank/DDBJ databases">
        <title>Genome-scale phylogeny and comparative genomics of the fungal order Sordariales.</title>
        <authorList>
            <consortium name="Lawrence Berkeley National Laboratory"/>
            <person name="Hensen N."/>
            <person name="Bonometti L."/>
            <person name="Westerberg I."/>
            <person name="Brannstrom I.O."/>
            <person name="Guillou S."/>
            <person name="Cros-Aarteil S."/>
            <person name="Calhoun S."/>
            <person name="Haridas S."/>
            <person name="Kuo A."/>
            <person name="Mondo S."/>
            <person name="Pangilinan J."/>
            <person name="Riley R."/>
            <person name="Labutti K."/>
            <person name="Andreopoulos B."/>
            <person name="Lipzen A."/>
            <person name="Chen C."/>
            <person name="Yanf M."/>
            <person name="Daum C."/>
            <person name="Ng V."/>
            <person name="Clum A."/>
            <person name="Steindorff A."/>
            <person name="Ohm R."/>
            <person name="Martin F."/>
            <person name="Silar P."/>
            <person name="Natvig D."/>
            <person name="Lalanne C."/>
            <person name="Gautier V."/>
            <person name="Ament-Velasquez S.L."/>
            <person name="Kruys A."/>
            <person name="Hutchinson M.I."/>
            <person name="Powell A.J."/>
            <person name="Barry K."/>
            <person name="Miller A.N."/>
            <person name="Grigoriev I.V."/>
            <person name="Debuchy R."/>
            <person name="Gladieux P."/>
            <person name="Thoren M.H."/>
            <person name="Johannesson H."/>
        </authorList>
    </citation>
    <scope>NUCLEOTIDE SEQUENCE</scope>
    <source>
        <strain evidence="2">PSN4</strain>
    </source>
</reference>
<feature type="region of interest" description="Disordered" evidence="1">
    <location>
        <begin position="1"/>
        <end position="26"/>
    </location>
</feature>
<comment type="caution">
    <text evidence="2">The sequence shown here is derived from an EMBL/GenBank/DDBJ whole genome shotgun (WGS) entry which is preliminary data.</text>
</comment>
<evidence type="ECO:0000256" key="1">
    <source>
        <dbReference type="SAM" id="MobiDB-lite"/>
    </source>
</evidence>
<evidence type="ECO:0000313" key="2">
    <source>
        <dbReference type="EMBL" id="KAK1756385.1"/>
    </source>
</evidence>
<accession>A0AAJ0BEI8</accession>
<feature type="compositionally biased region" description="Basic and acidic residues" evidence="1">
    <location>
        <begin position="1"/>
        <end position="11"/>
    </location>
</feature>
<keyword evidence="3" id="KW-1185">Reference proteome</keyword>